<dbReference type="STRING" id="2163413.A0A4P6XGQ0"/>
<name>A0A4P6XGQ0_9ASCO</name>
<feature type="domain" description="Pseudouridine synthase RsuA/RluA-like" evidence="1">
    <location>
        <begin position="185"/>
        <end position="335"/>
    </location>
</feature>
<dbReference type="InterPro" id="IPR020103">
    <property type="entry name" value="PsdUridine_synth_cat_dom_sf"/>
</dbReference>
<organism evidence="2 3">
    <name type="scientific">Metschnikowia aff. pulcherrima</name>
    <dbReference type="NCBI Taxonomy" id="2163413"/>
    <lineage>
        <taxon>Eukaryota</taxon>
        <taxon>Fungi</taxon>
        <taxon>Dikarya</taxon>
        <taxon>Ascomycota</taxon>
        <taxon>Saccharomycotina</taxon>
        <taxon>Pichiomycetes</taxon>
        <taxon>Metschnikowiaceae</taxon>
        <taxon>Metschnikowia</taxon>
    </lineage>
</organism>
<reference evidence="3" key="1">
    <citation type="submission" date="2019-03" db="EMBL/GenBank/DDBJ databases">
        <title>Snf2 controls pulcherriminic acid biosynthesis and connects pigmentation and antifungal activity of the yeast Metschnikowia pulcherrima.</title>
        <authorList>
            <person name="Gore-Lloyd D."/>
            <person name="Sumann I."/>
            <person name="Brachmann A.O."/>
            <person name="Schneeberger K."/>
            <person name="Ortiz-Merino R.A."/>
            <person name="Moreno-Beltran M."/>
            <person name="Schlaefli M."/>
            <person name="Kirner P."/>
            <person name="Santos Kron A."/>
            <person name="Wolfe K.H."/>
            <person name="Piel J."/>
            <person name="Ahrens C.H."/>
            <person name="Henk D."/>
            <person name="Freimoser F.M."/>
        </authorList>
    </citation>
    <scope>NUCLEOTIDE SEQUENCE [LARGE SCALE GENOMIC DNA]</scope>
    <source>
        <strain evidence="3">APC 1.2</strain>
    </source>
</reference>
<evidence type="ECO:0000313" key="3">
    <source>
        <dbReference type="Proteomes" id="UP000292447"/>
    </source>
</evidence>
<dbReference type="InterPro" id="IPR050188">
    <property type="entry name" value="RluA_PseudoU_synthase"/>
</dbReference>
<dbReference type="Pfam" id="PF00849">
    <property type="entry name" value="PseudoU_synth_2"/>
    <property type="match status" value="1"/>
</dbReference>
<dbReference type="Proteomes" id="UP000292447">
    <property type="component" value="Chromosome I"/>
</dbReference>
<dbReference type="EMBL" id="CP034456">
    <property type="protein sequence ID" value="QBM86502.1"/>
    <property type="molecule type" value="Genomic_DNA"/>
</dbReference>
<dbReference type="PANTHER" id="PTHR21600:SF40">
    <property type="entry name" value="PSEUDOURIDYLATE SYNTHASE RPUSD2"/>
    <property type="match status" value="1"/>
</dbReference>
<dbReference type="PANTHER" id="PTHR21600">
    <property type="entry name" value="MITOCHONDRIAL RNA PSEUDOURIDINE SYNTHASE"/>
    <property type="match status" value="1"/>
</dbReference>
<dbReference type="GO" id="GO:0003723">
    <property type="term" value="F:RNA binding"/>
    <property type="evidence" value="ECO:0007669"/>
    <property type="project" value="InterPro"/>
</dbReference>
<evidence type="ECO:0000313" key="2">
    <source>
        <dbReference type="EMBL" id="QBM86502.1"/>
    </source>
</evidence>
<dbReference type="SUPFAM" id="SSF55120">
    <property type="entry name" value="Pseudouridine synthase"/>
    <property type="match status" value="1"/>
</dbReference>
<protein>
    <submittedName>
        <fullName evidence="2">Pseudouridine synthase, RluA family</fullName>
    </submittedName>
</protein>
<dbReference type="Gene3D" id="3.30.2350.10">
    <property type="entry name" value="Pseudouridine synthase"/>
    <property type="match status" value="1"/>
</dbReference>
<keyword evidence="3" id="KW-1185">Reference proteome</keyword>
<gene>
    <name evidence="2" type="primary">MPUL0A11470</name>
    <name evidence="2" type="ORF">METSCH_A11470</name>
</gene>
<dbReference type="GO" id="GO:0000455">
    <property type="term" value="P:enzyme-directed rRNA pseudouridine synthesis"/>
    <property type="evidence" value="ECO:0007669"/>
    <property type="project" value="TreeGrafter"/>
</dbReference>
<dbReference type="AlphaFoldDB" id="A0A4P6XGQ0"/>
<dbReference type="GO" id="GO:0009982">
    <property type="term" value="F:pseudouridine synthase activity"/>
    <property type="evidence" value="ECO:0007669"/>
    <property type="project" value="InterPro"/>
</dbReference>
<proteinExistence type="predicted"/>
<dbReference type="InterPro" id="IPR006145">
    <property type="entry name" value="PsdUridine_synth_RsuA/RluA"/>
</dbReference>
<evidence type="ECO:0000259" key="1">
    <source>
        <dbReference type="Pfam" id="PF00849"/>
    </source>
</evidence>
<sequence length="502" mass="56342">MTLARSKPLYAIRNGVRSVAPYFHEYRTPFKERWRGKLAPQILQRELGQAEAAVRAAIESGHIYVTANNGKAGGPVSISGLAVYSHELRGHDIIHNLQHCHEPKIRISYEDTQREQDVESSKCEGGAGTLNHVHNIIQKYSMLRDSDEVNLSILGQNQSSDSSMINSSHRKTESGILVLYESDTLVIISKPGGIPTHPGGIYRYNSMSEIIAHDLACSVWPCHRLDKSTLGVMVFAKNKTTSSEFMALFQQKNDVEKWYVARVRGKFPYEACMYTCPLFTINTTSGYINVSNQLKTPTNSSTEFHQIYYSAMHDYSIVLCRPVTGRMHQIRIHLRNLGHPIENDKLYNGKESLNRMKNEIELQIYSRIWDMFPAFARPKVLAEALSSEPNSGPTFGTAREAAGPDVLSEKTQYPTTISLAEFMTPQIEKSMNELSALRSKRDAKTISGTCDECNRPLYNTDLEPDLGIWLHALALKWRQTGPSAALDPGLYFVAAPIPSWCV</sequence>
<accession>A0A4P6XGQ0</accession>